<comment type="caution">
    <text evidence="2">The sequence shown here is derived from an EMBL/GenBank/DDBJ whole genome shotgun (WGS) entry which is preliminary data.</text>
</comment>
<dbReference type="STRING" id="658196.A0A397T7G4"/>
<gene>
    <name evidence="2" type="ORF">C1645_135317</name>
</gene>
<dbReference type="InterPro" id="IPR000719">
    <property type="entry name" value="Prot_kinase_dom"/>
</dbReference>
<dbReference type="GO" id="GO:0005524">
    <property type="term" value="F:ATP binding"/>
    <property type="evidence" value="ECO:0007669"/>
    <property type="project" value="InterPro"/>
</dbReference>
<protein>
    <recommendedName>
        <fullName evidence="1">Protein kinase domain-containing protein</fullName>
    </recommendedName>
</protein>
<evidence type="ECO:0000313" key="2">
    <source>
        <dbReference type="EMBL" id="RIA90964.1"/>
    </source>
</evidence>
<feature type="domain" description="Protein kinase" evidence="1">
    <location>
        <begin position="1"/>
        <end position="111"/>
    </location>
</feature>
<dbReference type="Proteomes" id="UP000265703">
    <property type="component" value="Unassembled WGS sequence"/>
</dbReference>
<evidence type="ECO:0000259" key="1">
    <source>
        <dbReference type="PROSITE" id="PS50011"/>
    </source>
</evidence>
<dbReference type="Pfam" id="PF00069">
    <property type="entry name" value="Pkinase"/>
    <property type="match status" value="1"/>
</dbReference>
<proteinExistence type="predicted"/>
<dbReference type="SUPFAM" id="SSF56112">
    <property type="entry name" value="Protein kinase-like (PK-like)"/>
    <property type="match status" value="1"/>
</dbReference>
<dbReference type="AlphaFoldDB" id="A0A397T7G4"/>
<dbReference type="InterPro" id="IPR011009">
    <property type="entry name" value="Kinase-like_dom_sf"/>
</dbReference>
<sequence length="111" mass="12870">MIIMEYAVDGSLRNNIHEISQYKLVDKLFLLKNIIIGLDTIHESNNVHRDLHDGNILSFGHSGTSISDFQPVDYFYMAPEILRVNLILQLVICGNLHQEFHHLMMKHMILN</sequence>
<organism evidence="2 3">
    <name type="scientific">Glomus cerebriforme</name>
    <dbReference type="NCBI Taxonomy" id="658196"/>
    <lineage>
        <taxon>Eukaryota</taxon>
        <taxon>Fungi</taxon>
        <taxon>Fungi incertae sedis</taxon>
        <taxon>Mucoromycota</taxon>
        <taxon>Glomeromycotina</taxon>
        <taxon>Glomeromycetes</taxon>
        <taxon>Glomerales</taxon>
        <taxon>Glomeraceae</taxon>
        <taxon>Glomus</taxon>
    </lineage>
</organism>
<dbReference type="Gene3D" id="1.10.510.10">
    <property type="entry name" value="Transferase(Phosphotransferase) domain 1"/>
    <property type="match status" value="1"/>
</dbReference>
<reference evidence="2 3" key="1">
    <citation type="submission" date="2018-06" db="EMBL/GenBank/DDBJ databases">
        <title>Comparative genomics reveals the genomic features of Rhizophagus irregularis, R. cerebriforme, R. diaphanum and Gigaspora rosea, and their symbiotic lifestyle signature.</title>
        <authorList>
            <person name="Morin E."/>
            <person name="San Clemente H."/>
            <person name="Chen E.C.H."/>
            <person name="De La Providencia I."/>
            <person name="Hainaut M."/>
            <person name="Kuo A."/>
            <person name="Kohler A."/>
            <person name="Murat C."/>
            <person name="Tang N."/>
            <person name="Roy S."/>
            <person name="Loubradou J."/>
            <person name="Henrissat B."/>
            <person name="Grigoriev I.V."/>
            <person name="Corradi N."/>
            <person name="Roux C."/>
            <person name="Martin F.M."/>
        </authorList>
    </citation>
    <scope>NUCLEOTIDE SEQUENCE [LARGE SCALE GENOMIC DNA]</scope>
    <source>
        <strain evidence="2 3">DAOM 227022</strain>
    </source>
</reference>
<evidence type="ECO:0000313" key="3">
    <source>
        <dbReference type="Proteomes" id="UP000265703"/>
    </source>
</evidence>
<dbReference type="EMBL" id="QKYT01000165">
    <property type="protein sequence ID" value="RIA90964.1"/>
    <property type="molecule type" value="Genomic_DNA"/>
</dbReference>
<dbReference type="OrthoDB" id="6513151at2759"/>
<accession>A0A397T7G4</accession>
<name>A0A397T7G4_9GLOM</name>
<dbReference type="GO" id="GO:0004672">
    <property type="term" value="F:protein kinase activity"/>
    <property type="evidence" value="ECO:0007669"/>
    <property type="project" value="InterPro"/>
</dbReference>
<keyword evidence="3" id="KW-1185">Reference proteome</keyword>
<dbReference type="PROSITE" id="PS50011">
    <property type="entry name" value="PROTEIN_KINASE_DOM"/>
    <property type="match status" value="1"/>
</dbReference>